<dbReference type="EnsemblPlants" id="OGLUM01G19030.1">
    <property type="protein sequence ID" value="OGLUM01G19030.1"/>
    <property type="gene ID" value="OGLUM01G19030"/>
</dbReference>
<reference evidence="1" key="1">
    <citation type="submission" date="2013-08" db="EMBL/GenBank/DDBJ databases">
        <title>Oryza genome evolution.</title>
        <authorList>
            <person name="Wing R.A."/>
            <person name="Panaud O."/>
            <person name="Oliveira A.C."/>
        </authorList>
    </citation>
    <scope>NUCLEOTIDE SEQUENCE</scope>
</reference>
<reference evidence="1" key="2">
    <citation type="submission" date="2015-04" db="UniProtKB">
        <authorList>
            <consortium name="EnsemblPlants"/>
        </authorList>
    </citation>
    <scope>IDENTIFICATION</scope>
</reference>
<reference evidence="1" key="3">
    <citation type="submission" date="2018-05" db="EMBL/GenBank/DDBJ databases">
        <title>OgluRS3 (Oryza glumaepatula Reference Sequence Version 3).</title>
        <authorList>
            <person name="Zhang J."/>
            <person name="Kudrna D."/>
            <person name="Lee S."/>
            <person name="Talag J."/>
            <person name="Welchert J."/>
            <person name="Wing R.A."/>
        </authorList>
    </citation>
    <scope>NUCLEOTIDE SEQUENCE [LARGE SCALE GENOMIC DNA]</scope>
</reference>
<protein>
    <submittedName>
        <fullName evidence="1">Uncharacterized protein</fullName>
    </submittedName>
</protein>
<name>A0A0D9Y8Y5_9ORYZ</name>
<accession>A0A0D9Y8Y5</accession>
<dbReference type="Proteomes" id="UP000026961">
    <property type="component" value="Chromosome 1"/>
</dbReference>
<sequence>MVWDGTRPSLVASACSWRPSGRAKMKVVAESAGTGARANDAMHGVCVGHKLVVPLHLPEEVESSSNELLNVGGDLLTVELLVEAPCARWRRGAWDEAATAGEWDGIVGKVVAGSAPVSEGVGEEAGDMGDEAPWSSASTWGGGGGRGGVESAAMWGGLGGHGGGLEVGNGPDW</sequence>
<proteinExistence type="predicted"/>
<dbReference type="AlphaFoldDB" id="A0A0D9Y8Y5"/>
<dbReference type="Gramene" id="OGLUM01G19030.1">
    <property type="protein sequence ID" value="OGLUM01G19030.1"/>
    <property type="gene ID" value="OGLUM01G19030"/>
</dbReference>
<dbReference type="HOGENOM" id="CLU_1549957_0_0_1"/>
<evidence type="ECO:0000313" key="2">
    <source>
        <dbReference type="Proteomes" id="UP000026961"/>
    </source>
</evidence>
<keyword evidence="2" id="KW-1185">Reference proteome</keyword>
<evidence type="ECO:0000313" key="1">
    <source>
        <dbReference type="EnsemblPlants" id="OGLUM01G19030.1"/>
    </source>
</evidence>
<organism evidence="1">
    <name type="scientific">Oryza glumipatula</name>
    <dbReference type="NCBI Taxonomy" id="40148"/>
    <lineage>
        <taxon>Eukaryota</taxon>
        <taxon>Viridiplantae</taxon>
        <taxon>Streptophyta</taxon>
        <taxon>Embryophyta</taxon>
        <taxon>Tracheophyta</taxon>
        <taxon>Spermatophyta</taxon>
        <taxon>Magnoliopsida</taxon>
        <taxon>Liliopsida</taxon>
        <taxon>Poales</taxon>
        <taxon>Poaceae</taxon>
        <taxon>BOP clade</taxon>
        <taxon>Oryzoideae</taxon>
        <taxon>Oryzeae</taxon>
        <taxon>Oryzinae</taxon>
        <taxon>Oryza</taxon>
    </lineage>
</organism>